<dbReference type="GO" id="GO:0006405">
    <property type="term" value="P:RNA export from nucleus"/>
    <property type="evidence" value="ECO:0007669"/>
    <property type="project" value="TreeGrafter"/>
</dbReference>
<dbReference type="InterPro" id="IPR026010">
    <property type="entry name" value="NSP1/NUP62"/>
</dbReference>
<organism evidence="1 2">
    <name type="scientific">Ambrosia artemisiifolia</name>
    <name type="common">Common ragweed</name>
    <dbReference type="NCBI Taxonomy" id="4212"/>
    <lineage>
        <taxon>Eukaryota</taxon>
        <taxon>Viridiplantae</taxon>
        <taxon>Streptophyta</taxon>
        <taxon>Embryophyta</taxon>
        <taxon>Tracheophyta</taxon>
        <taxon>Spermatophyta</taxon>
        <taxon>Magnoliopsida</taxon>
        <taxon>eudicotyledons</taxon>
        <taxon>Gunneridae</taxon>
        <taxon>Pentapetalae</taxon>
        <taxon>asterids</taxon>
        <taxon>campanulids</taxon>
        <taxon>Asterales</taxon>
        <taxon>Asteraceae</taxon>
        <taxon>Asteroideae</taxon>
        <taxon>Heliantheae alliance</taxon>
        <taxon>Heliantheae</taxon>
        <taxon>Ambrosia</taxon>
    </lineage>
</organism>
<dbReference type="AlphaFoldDB" id="A0AAD5CXR6"/>
<dbReference type="GO" id="GO:0005543">
    <property type="term" value="F:phospholipid binding"/>
    <property type="evidence" value="ECO:0007669"/>
    <property type="project" value="TreeGrafter"/>
</dbReference>
<keyword evidence="2" id="KW-1185">Reference proteome</keyword>
<name>A0AAD5CXR6_AMBAR</name>
<feature type="non-terminal residue" evidence="1">
    <location>
        <position position="292"/>
    </location>
</feature>
<comment type="caution">
    <text evidence="1">The sequence shown here is derived from an EMBL/GenBank/DDBJ whole genome shotgun (WGS) entry which is preliminary data.</text>
</comment>
<dbReference type="Proteomes" id="UP001206925">
    <property type="component" value="Unassembled WGS sequence"/>
</dbReference>
<accession>A0AAD5CXR6</accession>
<protein>
    <submittedName>
        <fullName evidence="1">Uncharacterized protein</fullName>
    </submittedName>
</protein>
<dbReference type="EMBL" id="JAMZMK010006440">
    <property type="protein sequence ID" value="KAI7748924.1"/>
    <property type="molecule type" value="Genomic_DNA"/>
</dbReference>
<proteinExistence type="predicted"/>
<dbReference type="PANTHER" id="PTHR12084">
    <property type="entry name" value="NUCLEAR PORE GLYCOPROTEIN P62-RELATED"/>
    <property type="match status" value="1"/>
</dbReference>
<sequence>MGLSNPTDAKTQAEKRMTTSTAAWLADFNLESQRVKEKNHQAGFSTSDKGYHYRTTEIHYDNQSLFVELSSFGVVQFEMMISLSTLWSFDQDCRSTPTIKVGYVRLIVTPLVVKVSNHQGVEFGAPGTNYQVQEVRDRRILQNRDVLKFEAEVAKVVDTQSNLERQLEVIETHKQEVDKSLQSVEEDPSEYTKTSMVYFLMKKQLQPEMQLEPLLTPVHFKFQAEFIEREMEQVTEQIKYVIQTLNANQGGELEAIDGMILLDVVVQILNNQLSSLMWIDEKRYFGAAIGKS</sequence>
<dbReference type="GO" id="GO:0044613">
    <property type="term" value="C:nuclear pore central transport channel"/>
    <property type="evidence" value="ECO:0007669"/>
    <property type="project" value="TreeGrafter"/>
</dbReference>
<evidence type="ECO:0000313" key="2">
    <source>
        <dbReference type="Proteomes" id="UP001206925"/>
    </source>
</evidence>
<gene>
    <name evidence="1" type="ORF">M8C21_003996</name>
</gene>
<reference evidence="1" key="1">
    <citation type="submission" date="2022-06" db="EMBL/GenBank/DDBJ databases">
        <title>Uncovering the hologenomic basis of an extraordinary plant invasion.</title>
        <authorList>
            <person name="Bieker V.C."/>
            <person name="Martin M.D."/>
            <person name="Gilbert T."/>
            <person name="Hodgins K."/>
            <person name="Battlay P."/>
            <person name="Petersen B."/>
            <person name="Wilson J."/>
        </authorList>
    </citation>
    <scope>NUCLEOTIDE SEQUENCE</scope>
    <source>
        <strain evidence="1">AA19_3_7</strain>
        <tissue evidence="1">Leaf</tissue>
    </source>
</reference>
<dbReference type="GO" id="GO:0006606">
    <property type="term" value="P:protein import into nucleus"/>
    <property type="evidence" value="ECO:0007669"/>
    <property type="project" value="TreeGrafter"/>
</dbReference>
<dbReference type="GO" id="GO:0017056">
    <property type="term" value="F:structural constituent of nuclear pore"/>
    <property type="evidence" value="ECO:0007669"/>
    <property type="project" value="InterPro"/>
</dbReference>
<evidence type="ECO:0000313" key="1">
    <source>
        <dbReference type="EMBL" id="KAI7748924.1"/>
    </source>
</evidence>
<dbReference type="PANTHER" id="PTHR12084:SF0">
    <property type="entry name" value="NUCLEAR PORE GLYCOPROTEIN P62"/>
    <property type="match status" value="1"/>
</dbReference>